<name>A0AAV4Q6X4_CAEEX</name>
<feature type="region of interest" description="Disordered" evidence="1">
    <location>
        <begin position="18"/>
        <end position="111"/>
    </location>
</feature>
<dbReference type="EMBL" id="BPLR01005661">
    <property type="protein sequence ID" value="GIY04059.1"/>
    <property type="molecule type" value="Genomic_DNA"/>
</dbReference>
<sequence>MPTIDILEDIVSKEKKRQAAAEKIQAAEKANRQRRFHPSPSDIPQATERFCDTTNAENDQEMAARAPKPSLSSAGERYAQYTRAEVDDYHQISDTSGSNPKTTSDTSSAFLTPQGWSTKVLCSVMSVPLR</sequence>
<dbReference type="Proteomes" id="UP001054945">
    <property type="component" value="Unassembled WGS sequence"/>
</dbReference>
<feature type="compositionally biased region" description="Basic and acidic residues" evidence="1">
    <location>
        <begin position="18"/>
        <end position="31"/>
    </location>
</feature>
<comment type="caution">
    <text evidence="2">The sequence shown here is derived from an EMBL/GenBank/DDBJ whole genome shotgun (WGS) entry which is preliminary data.</text>
</comment>
<organism evidence="2 3">
    <name type="scientific">Caerostris extrusa</name>
    <name type="common">Bark spider</name>
    <name type="synonym">Caerostris bankana</name>
    <dbReference type="NCBI Taxonomy" id="172846"/>
    <lineage>
        <taxon>Eukaryota</taxon>
        <taxon>Metazoa</taxon>
        <taxon>Ecdysozoa</taxon>
        <taxon>Arthropoda</taxon>
        <taxon>Chelicerata</taxon>
        <taxon>Arachnida</taxon>
        <taxon>Araneae</taxon>
        <taxon>Araneomorphae</taxon>
        <taxon>Entelegynae</taxon>
        <taxon>Araneoidea</taxon>
        <taxon>Araneidae</taxon>
        <taxon>Caerostris</taxon>
    </lineage>
</organism>
<reference evidence="2 3" key="1">
    <citation type="submission" date="2021-06" db="EMBL/GenBank/DDBJ databases">
        <title>Caerostris extrusa draft genome.</title>
        <authorList>
            <person name="Kono N."/>
            <person name="Arakawa K."/>
        </authorList>
    </citation>
    <scope>NUCLEOTIDE SEQUENCE [LARGE SCALE GENOMIC DNA]</scope>
</reference>
<feature type="compositionally biased region" description="Polar residues" evidence="1">
    <location>
        <begin position="92"/>
        <end position="111"/>
    </location>
</feature>
<keyword evidence="3" id="KW-1185">Reference proteome</keyword>
<evidence type="ECO:0000256" key="1">
    <source>
        <dbReference type="SAM" id="MobiDB-lite"/>
    </source>
</evidence>
<evidence type="ECO:0000313" key="2">
    <source>
        <dbReference type="EMBL" id="GIY04059.1"/>
    </source>
</evidence>
<dbReference type="AlphaFoldDB" id="A0AAV4Q6X4"/>
<protein>
    <submittedName>
        <fullName evidence="2">Uncharacterized protein</fullName>
    </submittedName>
</protein>
<gene>
    <name evidence="2" type="ORF">CEXT_93661</name>
</gene>
<proteinExistence type="predicted"/>
<accession>A0AAV4Q6X4</accession>
<evidence type="ECO:0000313" key="3">
    <source>
        <dbReference type="Proteomes" id="UP001054945"/>
    </source>
</evidence>